<accession>A0AA88XAG0</accession>
<evidence type="ECO:0000313" key="2">
    <source>
        <dbReference type="EMBL" id="KAK3042927.1"/>
    </source>
</evidence>
<evidence type="ECO:0000313" key="3">
    <source>
        <dbReference type="Proteomes" id="UP001188597"/>
    </source>
</evidence>
<reference evidence="2" key="1">
    <citation type="submission" date="2022-12" db="EMBL/GenBank/DDBJ databases">
        <title>Draft genome assemblies for two species of Escallonia (Escalloniales).</title>
        <authorList>
            <person name="Chanderbali A."/>
            <person name="Dervinis C."/>
            <person name="Anghel I."/>
            <person name="Soltis D."/>
            <person name="Soltis P."/>
            <person name="Zapata F."/>
        </authorList>
    </citation>
    <scope>NUCLEOTIDE SEQUENCE</scope>
    <source>
        <strain evidence="2">UCBG64.0493</strain>
        <tissue evidence="2">Leaf</tissue>
    </source>
</reference>
<feature type="region of interest" description="Disordered" evidence="1">
    <location>
        <begin position="55"/>
        <end position="78"/>
    </location>
</feature>
<comment type="caution">
    <text evidence="2">The sequence shown here is derived from an EMBL/GenBank/DDBJ whole genome shotgun (WGS) entry which is preliminary data.</text>
</comment>
<dbReference type="Gene3D" id="3.40.50.2000">
    <property type="entry name" value="Glycogen Phosphorylase B"/>
    <property type="match status" value="2"/>
</dbReference>
<gene>
    <name evidence="2" type="ORF">RJ639_001003</name>
</gene>
<dbReference type="Proteomes" id="UP001188597">
    <property type="component" value="Unassembled WGS sequence"/>
</dbReference>
<dbReference type="AlphaFoldDB" id="A0AA88XAG0"/>
<dbReference type="EMBL" id="JAVXUP010000014">
    <property type="protein sequence ID" value="KAK3042927.1"/>
    <property type="molecule type" value="Genomic_DNA"/>
</dbReference>
<sequence length="78" mass="8929">MDEFASTFCRVYNIGLLPMLLNQVTDHSSNLVGGNIWQEEETCVQWLNSKKPNSLHLNKMRTPPNSKNESITKHAMHC</sequence>
<protein>
    <submittedName>
        <fullName evidence="2">Uncharacterized protein</fullName>
    </submittedName>
</protein>
<name>A0AA88XAG0_9ASTE</name>
<keyword evidence="3" id="KW-1185">Reference proteome</keyword>
<proteinExistence type="predicted"/>
<evidence type="ECO:0000256" key="1">
    <source>
        <dbReference type="SAM" id="MobiDB-lite"/>
    </source>
</evidence>
<organism evidence="2 3">
    <name type="scientific">Escallonia herrerae</name>
    <dbReference type="NCBI Taxonomy" id="1293975"/>
    <lineage>
        <taxon>Eukaryota</taxon>
        <taxon>Viridiplantae</taxon>
        <taxon>Streptophyta</taxon>
        <taxon>Embryophyta</taxon>
        <taxon>Tracheophyta</taxon>
        <taxon>Spermatophyta</taxon>
        <taxon>Magnoliopsida</taxon>
        <taxon>eudicotyledons</taxon>
        <taxon>Gunneridae</taxon>
        <taxon>Pentapetalae</taxon>
        <taxon>asterids</taxon>
        <taxon>campanulids</taxon>
        <taxon>Escalloniales</taxon>
        <taxon>Escalloniaceae</taxon>
        <taxon>Escallonia</taxon>
    </lineage>
</organism>